<comment type="caution">
    <text evidence="2">The sequence shown here is derived from an EMBL/GenBank/DDBJ whole genome shotgun (WGS) entry which is preliminary data.</text>
</comment>
<dbReference type="InterPro" id="IPR050700">
    <property type="entry name" value="YIM1/Zinc_Alcohol_DH_Fams"/>
</dbReference>
<dbReference type="SUPFAM" id="SSF50129">
    <property type="entry name" value="GroES-like"/>
    <property type="match status" value="1"/>
</dbReference>
<dbReference type="InterPro" id="IPR036291">
    <property type="entry name" value="NAD(P)-bd_dom_sf"/>
</dbReference>
<dbReference type="RefSeq" id="WP_135676500.1">
    <property type="nucleotide sequence ID" value="NZ_RQFP01000001.1"/>
</dbReference>
<protein>
    <submittedName>
        <fullName evidence="2">NADP-dependent oxidoreductase</fullName>
    </submittedName>
</protein>
<dbReference type="InterPro" id="IPR011032">
    <property type="entry name" value="GroES-like_sf"/>
</dbReference>
<gene>
    <name evidence="2" type="ORF">EHQ30_01075</name>
</gene>
<dbReference type="PANTHER" id="PTHR11695:SF294">
    <property type="entry name" value="RETICULON-4-INTERACTING PROTEIN 1, MITOCHONDRIAL"/>
    <property type="match status" value="1"/>
</dbReference>
<sequence length="333" mass="36478">MKAYTINRYSKKEKFELAQIPEPSVGERDVLVKIHAAGLNPLDSKIKSGAFKLILPYHFPLVLGHDISGVVVRVGSSVRRFQVGDEVFARLSDFRIGGFAESISVNEGDLAIKPSNLSMEEAASLPLVALTAWQALVEKAKLQKGEKVFVQAGTGGVGSLAIQLAKHLGAFVATTVSESNVAMAKELGADLVIDYRKDDFEKLLHDYDFVLNSQDSGTLEKSIPILKPGGKVVSISGPPDLEFAKQIGVSFFLRMVFQLLSSGIRKKAKQRGVNYSFLFMEASGDQLEKIASLIQTKKIHPVLDRVFSFHELNEAMSYMETGHPKGKVVLKMI</sequence>
<keyword evidence="3" id="KW-1185">Reference proteome</keyword>
<dbReference type="EMBL" id="RQFP01000001">
    <property type="protein sequence ID" value="TGK95265.1"/>
    <property type="molecule type" value="Genomic_DNA"/>
</dbReference>
<dbReference type="InterPro" id="IPR020843">
    <property type="entry name" value="ER"/>
</dbReference>
<evidence type="ECO:0000259" key="1">
    <source>
        <dbReference type="SMART" id="SM00829"/>
    </source>
</evidence>
<proteinExistence type="predicted"/>
<dbReference type="Gene3D" id="3.40.50.720">
    <property type="entry name" value="NAD(P)-binding Rossmann-like Domain"/>
    <property type="match status" value="1"/>
</dbReference>
<dbReference type="OrthoDB" id="9792162at2"/>
<accession>A0A5F1Z6Q5</accession>
<dbReference type="Proteomes" id="UP000297891">
    <property type="component" value="Unassembled WGS sequence"/>
</dbReference>
<dbReference type="SMART" id="SM00829">
    <property type="entry name" value="PKS_ER"/>
    <property type="match status" value="1"/>
</dbReference>
<reference evidence="2" key="1">
    <citation type="journal article" date="2019" name="PLoS Negl. Trop. Dis.">
        <title>Revisiting the worldwide diversity of Leptospira species in the environment.</title>
        <authorList>
            <person name="Vincent A.T."/>
            <person name="Schiettekatte O."/>
            <person name="Bourhy P."/>
            <person name="Veyrier F.J."/>
            <person name="Picardeau M."/>
        </authorList>
    </citation>
    <scope>NUCLEOTIDE SEQUENCE [LARGE SCALE GENOMIC DNA]</scope>
    <source>
        <strain evidence="2">201800277</strain>
    </source>
</reference>
<dbReference type="Gene3D" id="3.90.180.10">
    <property type="entry name" value="Medium-chain alcohol dehydrogenases, catalytic domain"/>
    <property type="match status" value="1"/>
</dbReference>
<evidence type="ECO:0000313" key="3">
    <source>
        <dbReference type="Proteomes" id="UP000297891"/>
    </source>
</evidence>
<dbReference type="CDD" id="cd05289">
    <property type="entry name" value="MDR_like_2"/>
    <property type="match status" value="1"/>
</dbReference>
<dbReference type="SUPFAM" id="SSF51735">
    <property type="entry name" value="NAD(P)-binding Rossmann-fold domains"/>
    <property type="match status" value="1"/>
</dbReference>
<organism evidence="2 3">
    <name type="scientific">Leptospira brenneri</name>
    <dbReference type="NCBI Taxonomy" id="2023182"/>
    <lineage>
        <taxon>Bacteria</taxon>
        <taxon>Pseudomonadati</taxon>
        <taxon>Spirochaetota</taxon>
        <taxon>Spirochaetia</taxon>
        <taxon>Leptospirales</taxon>
        <taxon>Leptospiraceae</taxon>
        <taxon>Leptospira</taxon>
    </lineage>
</organism>
<feature type="domain" description="Enoyl reductase (ER)" evidence="1">
    <location>
        <begin position="10"/>
        <end position="330"/>
    </location>
</feature>
<dbReference type="Pfam" id="PF13602">
    <property type="entry name" value="ADH_zinc_N_2"/>
    <property type="match status" value="1"/>
</dbReference>
<dbReference type="Pfam" id="PF08240">
    <property type="entry name" value="ADH_N"/>
    <property type="match status" value="1"/>
</dbReference>
<dbReference type="AlphaFoldDB" id="A0A5F1Z6Q5"/>
<dbReference type="InterPro" id="IPR013154">
    <property type="entry name" value="ADH-like_N"/>
</dbReference>
<dbReference type="GO" id="GO:0016491">
    <property type="term" value="F:oxidoreductase activity"/>
    <property type="evidence" value="ECO:0007669"/>
    <property type="project" value="InterPro"/>
</dbReference>
<name>A0A5F1Z6Q5_9LEPT</name>
<evidence type="ECO:0000313" key="2">
    <source>
        <dbReference type="EMBL" id="TGK95265.1"/>
    </source>
</evidence>
<dbReference type="PANTHER" id="PTHR11695">
    <property type="entry name" value="ALCOHOL DEHYDROGENASE RELATED"/>
    <property type="match status" value="1"/>
</dbReference>